<feature type="domain" description="DUF4982" evidence="7">
    <location>
        <begin position="645"/>
        <end position="703"/>
    </location>
</feature>
<feature type="domain" description="Beta-mannosidase-like galactose-binding" evidence="9">
    <location>
        <begin position="90"/>
        <end position="180"/>
    </location>
</feature>
<dbReference type="Gene3D" id="3.20.20.80">
    <property type="entry name" value="Glycosidases"/>
    <property type="match status" value="1"/>
</dbReference>
<feature type="chain" id="PRO_5045290491" evidence="5">
    <location>
        <begin position="32"/>
        <end position="1014"/>
    </location>
</feature>
<dbReference type="SUPFAM" id="SSF49785">
    <property type="entry name" value="Galactose-binding domain-like"/>
    <property type="match status" value="2"/>
</dbReference>
<feature type="region of interest" description="Disordered" evidence="4">
    <location>
        <begin position="526"/>
        <end position="552"/>
    </location>
</feature>
<organism evidence="10 11">
    <name type="scientific">Hymenobacter mellowenesis</name>
    <dbReference type="NCBI Taxonomy" id="3063995"/>
    <lineage>
        <taxon>Bacteria</taxon>
        <taxon>Pseudomonadati</taxon>
        <taxon>Bacteroidota</taxon>
        <taxon>Cytophagia</taxon>
        <taxon>Cytophagales</taxon>
        <taxon>Hymenobacteraceae</taxon>
        <taxon>Hymenobacter</taxon>
    </lineage>
</organism>
<dbReference type="Pfam" id="PF00703">
    <property type="entry name" value="Glyco_hydro_2"/>
    <property type="match status" value="1"/>
</dbReference>
<dbReference type="InterPro" id="IPR040605">
    <property type="entry name" value="Glyco_hydro2_dom5"/>
</dbReference>
<evidence type="ECO:0000256" key="3">
    <source>
        <dbReference type="ARBA" id="ARBA00023295"/>
    </source>
</evidence>
<feature type="domain" description="Glycoside hydrolase family 2 immunoglobulin-like beta-sandwich" evidence="6">
    <location>
        <begin position="224"/>
        <end position="325"/>
    </location>
</feature>
<evidence type="ECO:0000259" key="9">
    <source>
        <dbReference type="Pfam" id="PF22666"/>
    </source>
</evidence>
<dbReference type="SUPFAM" id="SSF49303">
    <property type="entry name" value="beta-Galactosidase/glucuronidase domain"/>
    <property type="match status" value="1"/>
</dbReference>
<dbReference type="EMBL" id="JAUQSX010000003">
    <property type="protein sequence ID" value="MDO7846159.1"/>
    <property type="molecule type" value="Genomic_DNA"/>
</dbReference>
<dbReference type="InterPro" id="IPR013783">
    <property type="entry name" value="Ig-like_fold"/>
</dbReference>
<reference evidence="10" key="1">
    <citation type="submission" date="2023-07" db="EMBL/GenBank/DDBJ databases">
        <authorList>
            <person name="Kim M.K."/>
        </authorList>
    </citation>
    <scope>NUCLEOTIDE SEQUENCE</scope>
    <source>
        <strain evidence="10">M29</strain>
    </source>
</reference>
<dbReference type="InterPro" id="IPR054593">
    <property type="entry name" value="Beta-mannosidase-like_N2"/>
</dbReference>
<evidence type="ECO:0000259" key="6">
    <source>
        <dbReference type="Pfam" id="PF00703"/>
    </source>
</evidence>
<comment type="similarity">
    <text evidence="1">Belongs to the glycosyl hydrolase 2 family.</text>
</comment>
<keyword evidence="3" id="KW-0326">Glycosidase</keyword>
<name>A0ABT9A8J3_9BACT</name>
<sequence>MSILDFRRFVRAWRPAALLVLLWSLSSAARSAPAPAGRTKFNFNPEWKVRVGDMPGAETAAFDDAKWKSVTLPHAWNEDEAFSKDIKDLSTGVAWYRKHFRLPAGAAGQKVFVEFEGVRLAGEFWLNGQRLGLSENGVMAVGFDLTPYLKPAPADNVLAVRTDSDWDYKEKASGAAFQWSNRNFNANYGGIPKNVFLHVMSLLHQTLPLFSVLGTTGVYVYAQDFDVAGGRATVVAEAQVKNEFPAARTFTFETAVMDGAGKTIGTFSGGATTLAPGEMKTVTARGKLAGLHFWSWGYGYLYTVSTRLIENKQVVDEVKTRTGFRKTEFANGLIKLNDRALMVHGYAQRTSNEWPAVGLGVPAWLSDYSNGLMVSGNANMVRWMHVTPWKQDIESCDRVGLPQAMPAGDAEKDVADRRWGQRLELMRDAIVYNRNNPSILFYEGGNESISAAHMQELKDIRNQYDPHGGRAIGSREMLDIPAAEYGGEMLYINKSATKPLWAMEYSRDEALRKHWDEFSPPFHKDGAGPSAYHSVTTNTTEKKPDGSAYNRNQDSFAREDVIRWYDYWHERPGTGTRSSAGGVNIVFSDTNTHYRGEENYRRSGEVDALRIAKDGYFAHQVMWDGWVEPEKARTHLIGHWNYPAGTVKNVDVVSNGEKVELFLNGKSLGFGQQQYRFLFTFKDVAWQPGTLRTVSYDATGKKVSEAEHQTAGPAVALRLAATTSPTGLHADGTDLALVQVEAVDAQGRRCPTALNLVNFTLSGPAEWRGGLAQGPGNYILAKSLPVEGGVNRALVRSTTQAGTITITAASEGLKPATVSLKSQPVSVANGLSAQLPGADLPVRLGRGPTPAGPSFTVSRVTVPIKTATASSNAANAAFSFDDNELSEWISDRKQAGPWIEYALARPASISQIAMKLTGWRSSTYPIRILVDGQEVFNGKTERSLGYFTAVFPPRTGQKVRIELTGQTQAKDAFTITELETPKTATAATDQAGPPGTLGLVEVEVYEKANGPAAK</sequence>
<dbReference type="Pfam" id="PF22666">
    <property type="entry name" value="Glyco_hydro_2_N2"/>
    <property type="match status" value="1"/>
</dbReference>
<feature type="domain" description="Glycoside hydrolase family 2" evidence="8">
    <location>
        <begin position="720"/>
        <end position="818"/>
    </location>
</feature>
<dbReference type="SUPFAM" id="SSF51445">
    <property type="entry name" value="(Trans)glycosidases"/>
    <property type="match status" value="1"/>
</dbReference>
<evidence type="ECO:0000256" key="5">
    <source>
        <dbReference type="SAM" id="SignalP"/>
    </source>
</evidence>
<dbReference type="Pfam" id="PF16355">
    <property type="entry name" value="DUF4982"/>
    <property type="match status" value="1"/>
</dbReference>
<dbReference type="InterPro" id="IPR051913">
    <property type="entry name" value="GH2_Domain-Containing"/>
</dbReference>
<dbReference type="RefSeq" id="WP_305010848.1">
    <property type="nucleotide sequence ID" value="NZ_JAUQSX010000003.1"/>
</dbReference>
<dbReference type="InterPro" id="IPR008979">
    <property type="entry name" value="Galactose-bd-like_sf"/>
</dbReference>
<comment type="caution">
    <text evidence="10">The sequence shown here is derived from an EMBL/GenBank/DDBJ whole genome shotgun (WGS) entry which is preliminary data.</text>
</comment>
<evidence type="ECO:0000256" key="2">
    <source>
        <dbReference type="ARBA" id="ARBA00022801"/>
    </source>
</evidence>
<dbReference type="InterPro" id="IPR017853">
    <property type="entry name" value="GH"/>
</dbReference>
<evidence type="ECO:0000259" key="8">
    <source>
        <dbReference type="Pfam" id="PF18565"/>
    </source>
</evidence>
<evidence type="ECO:0000256" key="4">
    <source>
        <dbReference type="SAM" id="MobiDB-lite"/>
    </source>
</evidence>
<dbReference type="Proteomes" id="UP001167796">
    <property type="component" value="Unassembled WGS sequence"/>
</dbReference>
<dbReference type="Pfam" id="PF18565">
    <property type="entry name" value="Glyco_hydro2_C5"/>
    <property type="match status" value="1"/>
</dbReference>
<keyword evidence="11" id="KW-1185">Reference proteome</keyword>
<dbReference type="Gene3D" id="2.60.120.260">
    <property type="entry name" value="Galactose-binding domain-like"/>
    <property type="match status" value="2"/>
</dbReference>
<gene>
    <name evidence="10" type="ORF">Q5H92_07325</name>
</gene>
<proteinExistence type="inferred from homology"/>
<feature type="signal peptide" evidence="5">
    <location>
        <begin position="1"/>
        <end position="31"/>
    </location>
</feature>
<dbReference type="InterPro" id="IPR032311">
    <property type="entry name" value="DUF4982"/>
</dbReference>
<dbReference type="PANTHER" id="PTHR42732">
    <property type="entry name" value="BETA-GALACTOSIDASE"/>
    <property type="match status" value="1"/>
</dbReference>
<dbReference type="Gene3D" id="2.60.40.10">
    <property type="entry name" value="Immunoglobulins"/>
    <property type="match status" value="3"/>
</dbReference>
<evidence type="ECO:0000313" key="11">
    <source>
        <dbReference type="Proteomes" id="UP001167796"/>
    </source>
</evidence>
<protein>
    <submittedName>
        <fullName evidence="10">DUF4982 domain-containing protein</fullName>
    </submittedName>
</protein>
<evidence type="ECO:0000313" key="10">
    <source>
        <dbReference type="EMBL" id="MDO7846159.1"/>
    </source>
</evidence>
<keyword evidence="5" id="KW-0732">Signal</keyword>
<dbReference type="PANTHER" id="PTHR42732:SF1">
    <property type="entry name" value="BETA-MANNOSIDASE"/>
    <property type="match status" value="1"/>
</dbReference>
<evidence type="ECO:0000259" key="7">
    <source>
        <dbReference type="Pfam" id="PF16355"/>
    </source>
</evidence>
<accession>A0ABT9A8J3</accession>
<dbReference type="InterPro" id="IPR036156">
    <property type="entry name" value="Beta-gal/glucu_dom_sf"/>
</dbReference>
<dbReference type="InterPro" id="IPR006102">
    <property type="entry name" value="Ig-like_GH2"/>
</dbReference>
<keyword evidence="2" id="KW-0378">Hydrolase</keyword>
<evidence type="ECO:0000256" key="1">
    <source>
        <dbReference type="ARBA" id="ARBA00007401"/>
    </source>
</evidence>